<feature type="transmembrane region" description="Helical" evidence="1">
    <location>
        <begin position="12"/>
        <end position="33"/>
    </location>
</feature>
<name>A0A919P5F6_9CELL</name>
<protein>
    <submittedName>
        <fullName evidence="2">Uncharacterized protein</fullName>
    </submittedName>
</protein>
<feature type="transmembrane region" description="Helical" evidence="1">
    <location>
        <begin position="231"/>
        <end position="253"/>
    </location>
</feature>
<dbReference type="Proteomes" id="UP000632740">
    <property type="component" value="Unassembled WGS sequence"/>
</dbReference>
<dbReference type="EMBL" id="BONK01000008">
    <property type="protein sequence ID" value="GIG21709.1"/>
    <property type="molecule type" value="Genomic_DNA"/>
</dbReference>
<evidence type="ECO:0000256" key="1">
    <source>
        <dbReference type="SAM" id="Phobius"/>
    </source>
</evidence>
<gene>
    <name evidence="2" type="ORF">Cch01nite_24330</name>
</gene>
<proteinExistence type="predicted"/>
<evidence type="ECO:0000313" key="3">
    <source>
        <dbReference type="Proteomes" id="UP000632740"/>
    </source>
</evidence>
<sequence length="311" mass="33397">MGTPTSTTLPTFLALGVAIAGTLLTMALSVLYLRHVRMERPAIGTFNGVDVVVVFGFIVVLPLLYLVLPLTPLLVVLGLTFTSALVFGLRPVLGPAATWIVVGVVIAANIWMGRTMLGTVVGWQLFWIENDLLVVGAAVATANLYVQGGMRLRHVAWFGLVLAVYDAVFTFVWPITNTLAQRFIGWPFDPSVGFRIGIYNATIGLGDLLIYSLFVIAALKAYGPRAARGAAVISVLCGAVVPALLPLITDVFIDARTDVIVPAQAAFGPAAFLYYRWLRRTYGAERTMAGFLGRADVDRQAPTPSFALSVP</sequence>
<feature type="transmembrane region" description="Helical" evidence="1">
    <location>
        <begin position="96"/>
        <end position="113"/>
    </location>
</feature>
<feature type="transmembrane region" description="Helical" evidence="1">
    <location>
        <begin position="155"/>
        <end position="176"/>
    </location>
</feature>
<keyword evidence="1" id="KW-1133">Transmembrane helix</keyword>
<dbReference type="AlphaFoldDB" id="A0A919P5F6"/>
<feature type="transmembrane region" description="Helical" evidence="1">
    <location>
        <begin position="45"/>
        <end position="65"/>
    </location>
</feature>
<accession>A0A919P5F6</accession>
<keyword evidence="1" id="KW-0812">Transmembrane</keyword>
<dbReference type="RefSeq" id="WP_203754493.1">
    <property type="nucleotide sequence ID" value="NZ_BONK01000008.1"/>
</dbReference>
<feature type="transmembrane region" description="Helical" evidence="1">
    <location>
        <begin position="125"/>
        <end position="146"/>
    </location>
</feature>
<organism evidence="2 3">
    <name type="scientific">Cellulomonas chitinilytica</name>
    <dbReference type="NCBI Taxonomy" id="398759"/>
    <lineage>
        <taxon>Bacteria</taxon>
        <taxon>Bacillati</taxon>
        <taxon>Actinomycetota</taxon>
        <taxon>Actinomycetes</taxon>
        <taxon>Micrococcales</taxon>
        <taxon>Cellulomonadaceae</taxon>
        <taxon>Cellulomonas</taxon>
    </lineage>
</organism>
<feature type="transmembrane region" description="Helical" evidence="1">
    <location>
        <begin position="196"/>
        <end position="219"/>
    </location>
</feature>
<feature type="transmembrane region" description="Helical" evidence="1">
    <location>
        <begin position="71"/>
        <end position="89"/>
    </location>
</feature>
<evidence type="ECO:0000313" key="2">
    <source>
        <dbReference type="EMBL" id="GIG21709.1"/>
    </source>
</evidence>
<keyword evidence="1" id="KW-0472">Membrane</keyword>
<feature type="transmembrane region" description="Helical" evidence="1">
    <location>
        <begin position="259"/>
        <end position="278"/>
    </location>
</feature>
<keyword evidence="3" id="KW-1185">Reference proteome</keyword>
<comment type="caution">
    <text evidence="2">The sequence shown here is derived from an EMBL/GenBank/DDBJ whole genome shotgun (WGS) entry which is preliminary data.</text>
</comment>
<reference evidence="2" key="1">
    <citation type="submission" date="2021-01" db="EMBL/GenBank/DDBJ databases">
        <title>Whole genome shotgun sequence of Cellulomonas chitinilytica NBRC 110799.</title>
        <authorList>
            <person name="Komaki H."/>
            <person name="Tamura T."/>
        </authorList>
    </citation>
    <scope>NUCLEOTIDE SEQUENCE</scope>
    <source>
        <strain evidence="2">NBRC 110799</strain>
    </source>
</reference>